<organism evidence="2 3">
    <name type="scientific">Magallana gigas</name>
    <name type="common">Pacific oyster</name>
    <name type="synonym">Crassostrea gigas</name>
    <dbReference type="NCBI Taxonomy" id="29159"/>
    <lineage>
        <taxon>Eukaryota</taxon>
        <taxon>Metazoa</taxon>
        <taxon>Spiralia</taxon>
        <taxon>Lophotrochozoa</taxon>
        <taxon>Mollusca</taxon>
        <taxon>Bivalvia</taxon>
        <taxon>Autobranchia</taxon>
        <taxon>Pteriomorphia</taxon>
        <taxon>Ostreida</taxon>
        <taxon>Ostreoidea</taxon>
        <taxon>Ostreidae</taxon>
        <taxon>Magallana</taxon>
    </lineage>
</organism>
<protein>
    <submittedName>
        <fullName evidence="2">Uncharacterized protein</fullName>
    </submittedName>
</protein>
<name>A0A8W8MJX4_MAGGI</name>
<reference evidence="2" key="1">
    <citation type="submission" date="2022-08" db="UniProtKB">
        <authorList>
            <consortium name="EnsemblMetazoa"/>
        </authorList>
    </citation>
    <scope>IDENTIFICATION</scope>
    <source>
        <strain evidence="2">05x7-T-G4-1.051#20</strain>
    </source>
</reference>
<evidence type="ECO:0000313" key="3">
    <source>
        <dbReference type="Proteomes" id="UP000005408"/>
    </source>
</evidence>
<feature type="region of interest" description="Disordered" evidence="1">
    <location>
        <begin position="26"/>
        <end position="46"/>
    </location>
</feature>
<dbReference type="Proteomes" id="UP000005408">
    <property type="component" value="Unassembled WGS sequence"/>
</dbReference>
<dbReference type="AlphaFoldDB" id="A0A8W8MJX4"/>
<accession>A0A8W8MJX4</accession>
<proteinExistence type="predicted"/>
<keyword evidence="3" id="KW-1185">Reference proteome</keyword>
<sequence length="113" mass="13322">MVLSIRRFDSAKSDVSKDVNGFIKRELQEPSNTEDEKRFQPTELKPFGKWQSNNYIRLSGGGAKQKSPRMVGYWRRPSKPSGWRRPPRRHRGPRRLRRRSGSRSRRGRSRSRG</sequence>
<feature type="compositionally biased region" description="Basic and acidic residues" evidence="1">
    <location>
        <begin position="26"/>
        <end position="40"/>
    </location>
</feature>
<feature type="region of interest" description="Disordered" evidence="1">
    <location>
        <begin position="58"/>
        <end position="113"/>
    </location>
</feature>
<feature type="compositionally biased region" description="Basic residues" evidence="1">
    <location>
        <begin position="85"/>
        <end position="113"/>
    </location>
</feature>
<evidence type="ECO:0000313" key="2">
    <source>
        <dbReference type="EnsemblMetazoa" id="G32668.1:cds"/>
    </source>
</evidence>
<evidence type="ECO:0000256" key="1">
    <source>
        <dbReference type="SAM" id="MobiDB-lite"/>
    </source>
</evidence>
<dbReference type="EnsemblMetazoa" id="G32668.1">
    <property type="protein sequence ID" value="G32668.1:cds"/>
    <property type="gene ID" value="G32668"/>
</dbReference>